<evidence type="ECO:0000259" key="2">
    <source>
        <dbReference type="Pfam" id="PF01814"/>
    </source>
</evidence>
<feature type="region of interest" description="Disordered" evidence="1">
    <location>
        <begin position="146"/>
        <end position="165"/>
    </location>
</feature>
<organism evidence="3 4">
    <name type="scientific">Streptacidiphilus monticola</name>
    <dbReference type="NCBI Taxonomy" id="2161674"/>
    <lineage>
        <taxon>Bacteria</taxon>
        <taxon>Bacillati</taxon>
        <taxon>Actinomycetota</taxon>
        <taxon>Actinomycetes</taxon>
        <taxon>Kitasatosporales</taxon>
        <taxon>Streptomycetaceae</taxon>
        <taxon>Streptacidiphilus</taxon>
    </lineage>
</organism>
<comment type="caution">
    <text evidence="3">The sequence shown here is derived from an EMBL/GenBank/DDBJ whole genome shotgun (WGS) entry which is preliminary data.</text>
</comment>
<dbReference type="Pfam" id="PF01814">
    <property type="entry name" value="Hemerythrin"/>
    <property type="match status" value="1"/>
</dbReference>
<sequence>MGADLLHELAADHVALTNYTAALQGTPLGHPERRVLVQGAARLLAAHAAAEEAYLYPLLRTLPGGDKDAADAAQRRTAQMEAVLRELDRLDVHSPQFDRLVAQFTELASAHQRGDEANLYPVVKSCASTQQLSELGERARELKAEAGRTHVRTEPPADTYQHGEPSLGEKLRLLFTNRGGWQRWQPR</sequence>
<dbReference type="InterPro" id="IPR012312">
    <property type="entry name" value="Hemerythrin-like"/>
</dbReference>
<evidence type="ECO:0000313" key="4">
    <source>
        <dbReference type="Proteomes" id="UP001596174"/>
    </source>
</evidence>
<evidence type="ECO:0000256" key="1">
    <source>
        <dbReference type="SAM" id="MobiDB-lite"/>
    </source>
</evidence>
<dbReference type="Gene3D" id="1.20.120.520">
    <property type="entry name" value="nmb1532 protein domain like"/>
    <property type="match status" value="1"/>
</dbReference>
<reference evidence="4" key="1">
    <citation type="journal article" date="2019" name="Int. J. Syst. Evol. Microbiol.">
        <title>The Global Catalogue of Microorganisms (GCM) 10K type strain sequencing project: providing services to taxonomists for standard genome sequencing and annotation.</title>
        <authorList>
            <consortium name="The Broad Institute Genomics Platform"/>
            <consortium name="The Broad Institute Genome Sequencing Center for Infectious Disease"/>
            <person name="Wu L."/>
            <person name="Ma J."/>
        </authorList>
    </citation>
    <scope>NUCLEOTIDE SEQUENCE [LARGE SCALE GENOMIC DNA]</scope>
    <source>
        <strain evidence="4">JCM 4816</strain>
    </source>
</reference>
<gene>
    <name evidence="3" type="ORF">ACFP3V_16870</name>
</gene>
<keyword evidence="4" id="KW-1185">Reference proteome</keyword>
<dbReference type="Proteomes" id="UP001596174">
    <property type="component" value="Unassembled WGS sequence"/>
</dbReference>
<proteinExistence type="predicted"/>
<accession>A0ABW1G3N3</accession>
<protein>
    <submittedName>
        <fullName evidence="3">Hemerythrin domain-containing protein</fullName>
    </submittedName>
</protein>
<evidence type="ECO:0000313" key="3">
    <source>
        <dbReference type="EMBL" id="MFC5908883.1"/>
    </source>
</evidence>
<name>A0ABW1G3N3_9ACTN</name>
<feature type="domain" description="Hemerythrin-like" evidence="2">
    <location>
        <begin position="5"/>
        <end position="122"/>
    </location>
</feature>
<dbReference type="RefSeq" id="WP_380584179.1">
    <property type="nucleotide sequence ID" value="NZ_JBHSQJ010000068.1"/>
</dbReference>
<dbReference type="PANTHER" id="PTHR35585">
    <property type="entry name" value="HHE DOMAIN PROTEIN (AFU_ORTHOLOGUE AFUA_4G00730)"/>
    <property type="match status" value="1"/>
</dbReference>
<dbReference type="EMBL" id="JBHSQJ010000068">
    <property type="protein sequence ID" value="MFC5908883.1"/>
    <property type="molecule type" value="Genomic_DNA"/>
</dbReference>
<feature type="compositionally biased region" description="Basic and acidic residues" evidence="1">
    <location>
        <begin position="146"/>
        <end position="155"/>
    </location>
</feature>
<dbReference type="PANTHER" id="PTHR35585:SF1">
    <property type="entry name" value="HHE DOMAIN PROTEIN (AFU_ORTHOLOGUE AFUA_4G00730)"/>
    <property type="match status" value="1"/>
</dbReference>